<dbReference type="GO" id="GO:0008076">
    <property type="term" value="C:voltage-gated potassium channel complex"/>
    <property type="evidence" value="ECO:0007669"/>
    <property type="project" value="InterPro"/>
</dbReference>
<feature type="transmembrane region" description="Helical" evidence="12">
    <location>
        <begin position="215"/>
        <end position="238"/>
    </location>
</feature>
<keyword evidence="10 12" id="KW-0472">Membrane</keyword>
<dbReference type="FunFam" id="1.20.120.350:FF:000074">
    <property type="entry name" value="SHaW family of potassium channels"/>
    <property type="match status" value="1"/>
</dbReference>
<evidence type="ECO:0000313" key="16">
    <source>
        <dbReference type="Proteomes" id="UP001249851"/>
    </source>
</evidence>
<accession>A0AAD9Q7U5</accession>
<evidence type="ECO:0000259" key="13">
    <source>
        <dbReference type="Pfam" id="PF00520"/>
    </source>
</evidence>
<evidence type="ECO:0000256" key="9">
    <source>
        <dbReference type="ARBA" id="ARBA00023065"/>
    </source>
</evidence>
<keyword evidence="11" id="KW-0407">Ion channel</keyword>
<evidence type="ECO:0000256" key="3">
    <source>
        <dbReference type="ARBA" id="ARBA00022538"/>
    </source>
</evidence>
<keyword evidence="3" id="KW-0633">Potassium transport</keyword>
<feature type="domain" description="Potassium channel tetramerisation-type BTB" evidence="14">
    <location>
        <begin position="9"/>
        <end position="93"/>
    </location>
</feature>
<dbReference type="Pfam" id="PF00520">
    <property type="entry name" value="Ion_trans"/>
    <property type="match status" value="1"/>
</dbReference>
<keyword evidence="8 12" id="KW-1133">Transmembrane helix</keyword>
<dbReference type="Pfam" id="PF02214">
    <property type="entry name" value="BTB_2"/>
    <property type="match status" value="1"/>
</dbReference>
<dbReference type="Gene3D" id="3.30.710.10">
    <property type="entry name" value="Potassium Channel Kv1.1, Chain A"/>
    <property type="match status" value="1"/>
</dbReference>
<dbReference type="PANTHER" id="PTHR11537:SF113">
    <property type="entry name" value="POTASSIUM VOLTAGE-GATED CHANNEL PROTEIN SHAKER"/>
    <property type="match status" value="1"/>
</dbReference>
<protein>
    <submittedName>
        <fullName evidence="15">Potassium voltage-gated channel subfamily A member 2</fullName>
    </submittedName>
</protein>
<keyword evidence="16" id="KW-1185">Reference proteome</keyword>
<dbReference type="InterPro" id="IPR003131">
    <property type="entry name" value="T1-type_BTB"/>
</dbReference>
<evidence type="ECO:0000256" key="7">
    <source>
        <dbReference type="ARBA" id="ARBA00022958"/>
    </source>
</evidence>
<dbReference type="Gene3D" id="1.20.120.350">
    <property type="entry name" value="Voltage-gated potassium channels. Chain C"/>
    <property type="match status" value="1"/>
</dbReference>
<feature type="transmembrane region" description="Helical" evidence="12">
    <location>
        <begin position="186"/>
        <end position="203"/>
    </location>
</feature>
<dbReference type="InterPro" id="IPR028325">
    <property type="entry name" value="VG_K_chnl"/>
</dbReference>
<evidence type="ECO:0000256" key="11">
    <source>
        <dbReference type="ARBA" id="ARBA00023303"/>
    </source>
</evidence>
<evidence type="ECO:0000259" key="14">
    <source>
        <dbReference type="Pfam" id="PF02214"/>
    </source>
</evidence>
<keyword evidence="9" id="KW-0406">Ion transport</keyword>
<dbReference type="InterPro" id="IPR003972">
    <property type="entry name" value="K_chnl_volt-dep_Kv1"/>
</dbReference>
<reference evidence="15" key="2">
    <citation type="journal article" date="2023" name="Science">
        <title>Genomic signatures of disease resistance in endangered staghorn corals.</title>
        <authorList>
            <person name="Vollmer S.V."/>
            <person name="Selwyn J.D."/>
            <person name="Despard B.A."/>
            <person name="Roesel C.L."/>
        </authorList>
    </citation>
    <scope>NUCLEOTIDE SEQUENCE</scope>
    <source>
        <strain evidence="15">K2</strain>
    </source>
</reference>
<dbReference type="InterPro" id="IPR005821">
    <property type="entry name" value="Ion_trans_dom"/>
</dbReference>
<feature type="transmembrane region" description="Helical" evidence="12">
    <location>
        <begin position="346"/>
        <end position="368"/>
    </location>
</feature>
<organism evidence="15 16">
    <name type="scientific">Acropora cervicornis</name>
    <name type="common">Staghorn coral</name>
    <dbReference type="NCBI Taxonomy" id="6130"/>
    <lineage>
        <taxon>Eukaryota</taxon>
        <taxon>Metazoa</taxon>
        <taxon>Cnidaria</taxon>
        <taxon>Anthozoa</taxon>
        <taxon>Hexacorallia</taxon>
        <taxon>Scleractinia</taxon>
        <taxon>Astrocoeniina</taxon>
        <taxon>Acroporidae</taxon>
        <taxon>Acropora</taxon>
    </lineage>
</organism>
<keyword evidence="4 12" id="KW-0812">Transmembrane</keyword>
<feature type="transmembrane region" description="Helical" evidence="12">
    <location>
        <begin position="137"/>
        <end position="154"/>
    </location>
</feature>
<dbReference type="PANTHER" id="PTHR11537">
    <property type="entry name" value="VOLTAGE-GATED POTASSIUM CHANNEL"/>
    <property type="match status" value="1"/>
</dbReference>
<dbReference type="GO" id="GO:0005251">
    <property type="term" value="F:delayed rectifier potassium channel activity"/>
    <property type="evidence" value="ECO:0007669"/>
    <property type="project" value="TreeGrafter"/>
</dbReference>
<sequence>MTAEKRKRITLNIRGCRFETFQTTLEEFPDTLLGSEEKRQRFYDPRADEYYLERDKYAFDAILFYYQSRGILSRPSTISANDFDEELKFYEIVGCQAPGQAEIRSEDRMPAKEWQRTLWQLLEYPESSKQAGLFSKLSMAVIVLSVVVFCAETMDVGKSLSSSNVTNNTSLLEAVANKEMSKRPRLWFLIDTCIVTWFCAEYVARLVSAPDKIKFIFSCLALIDVAAILPFFLSLILGEGYTPALSFTIMRIFRLLRVVRLLKLTRYVAALRILGNTVHSCQEQLLALLFLILVSVILFSSSIYYIENEKNADQFYSIPASFWWTIITMTTVGYGDMAPITPLGRIVGAICAVFGVVVMVCLPSPVFISSFNEIYMQYVNTLKKNEEMDNTKKLEVTTNGIKSSNELTPTRSHNRTPVHKAMEFSTTTLV</sequence>
<dbReference type="InterPro" id="IPR003968">
    <property type="entry name" value="K_chnl_volt-dep_Kv"/>
</dbReference>
<dbReference type="PRINTS" id="PR01491">
    <property type="entry name" value="KVCHANNEL"/>
</dbReference>
<keyword evidence="6" id="KW-0851">Voltage-gated channel</keyword>
<dbReference type="InterPro" id="IPR011333">
    <property type="entry name" value="SKP1/BTB/POZ_sf"/>
</dbReference>
<keyword evidence="5" id="KW-0631">Potassium channel</keyword>
<dbReference type="Gene3D" id="1.10.287.70">
    <property type="match status" value="1"/>
</dbReference>
<evidence type="ECO:0000256" key="12">
    <source>
        <dbReference type="SAM" id="Phobius"/>
    </source>
</evidence>
<evidence type="ECO:0000256" key="5">
    <source>
        <dbReference type="ARBA" id="ARBA00022826"/>
    </source>
</evidence>
<keyword evidence="7" id="KW-0630">Potassium</keyword>
<dbReference type="EMBL" id="JARQWQ010000056">
    <property type="protein sequence ID" value="KAK2556372.1"/>
    <property type="molecule type" value="Genomic_DNA"/>
</dbReference>
<dbReference type="FunFam" id="1.10.287.70:FF:000028">
    <property type="entry name" value="potassium voltage-gated channel subfamily D member 3"/>
    <property type="match status" value="1"/>
</dbReference>
<dbReference type="SUPFAM" id="SSF81324">
    <property type="entry name" value="Voltage-gated potassium channels"/>
    <property type="match status" value="1"/>
</dbReference>
<comment type="caution">
    <text evidence="15">The sequence shown here is derived from an EMBL/GenBank/DDBJ whole genome shotgun (WGS) entry which is preliminary data.</text>
</comment>
<evidence type="ECO:0000256" key="6">
    <source>
        <dbReference type="ARBA" id="ARBA00022882"/>
    </source>
</evidence>
<feature type="domain" description="Ion transport" evidence="13">
    <location>
        <begin position="134"/>
        <end position="375"/>
    </location>
</feature>
<dbReference type="Proteomes" id="UP001249851">
    <property type="component" value="Unassembled WGS sequence"/>
</dbReference>
<dbReference type="GO" id="GO:0051260">
    <property type="term" value="P:protein homooligomerization"/>
    <property type="evidence" value="ECO:0007669"/>
    <property type="project" value="InterPro"/>
</dbReference>
<dbReference type="InterPro" id="IPR027359">
    <property type="entry name" value="Volt_channel_dom_sf"/>
</dbReference>
<evidence type="ECO:0000313" key="15">
    <source>
        <dbReference type="EMBL" id="KAK2556372.1"/>
    </source>
</evidence>
<comment type="subcellular location">
    <subcellularLocation>
        <location evidence="1">Membrane</location>
        <topology evidence="1">Multi-pass membrane protein</topology>
    </subcellularLocation>
</comment>
<evidence type="ECO:0000256" key="4">
    <source>
        <dbReference type="ARBA" id="ARBA00022692"/>
    </source>
</evidence>
<dbReference type="GO" id="GO:0001508">
    <property type="term" value="P:action potential"/>
    <property type="evidence" value="ECO:0007669"/>
    <property type="project" value="TreeGrafter"/>
</dbReference>
<dbReference type="AlphaFoldDB" id="A0AAD9Q7U5"/>
<evidence type="ECO:0000256" key="1">
    <source>
        <dbReference type="ARBA" id="ARBA00004141"/>
    </source>
</evidence>
<feature type="transmembrane region" description="Helical" evidence="12">
    <location>
        <begin position="318"/>
        <end position="334"/>
    </location>
</feature>
<proteinExistence type="predicted"/>
<feature type="transmembrane region" description="Helical" evidence="12">
    <location>
        <begin position="285"/>
        <end position="306"/>
    </location>
</feature>
<gene>
    <name evidence="15" type="ORF">P5673_021599</name>
</gene>
<dbReference type="PRINTS" id="PR00169">
    <property type="entry name" value="KCHANNEL"/>
</dbReference>
<name>A0AAD9Q7U5_ACRCE</name>
<evidence type="ECO:0000256" key="8">
    <source>
        <dbReference type="ARBA" id="ARBA00022989"/>
    </source>
</evidence>
<dbReference type="SUPFAM" id="SSF54695">
    <property type="entry name" value="POZ domain"/>
    <property type="match status" value="1"/>
</dbReference>
<evidence type="ECO:0000256" key="2">
    <source>
        <dbReference type="ARBA" id="ARBA00022448"/>
    </source>
</evidence>
<keyword evidence="2" id="KW-0813">Transport</keyword>
<evidence type="ECO:0000256" key="10">
    <source>
        <dbReference type="ARBA" id="ARBA00023136"/>
    </source>
</evidence>
<dbReference type="PRINTS" id="PR01496">
    <property type="entry name" value="SHAKERCHANEL"/>
</dbReference>
<reference evidence="15" key="1">
    <citation type="journal article" date="2023" name="G3 (Bethesda)">
        <title>Whole genome assembly and annotation of the endangered Caribbean coral Acropora cervicornis.</title>
        <authorList>
            <person name="Selwyn J.D."/>
            <person name="Vollmer S.V."/>
        </authorList>
    </citation>
    <scope>NUCLEOTIDE SEQUENCE</scope>
    <source>
        <strain evidence="15">K2</strain>
    </source>
</reference>